<dbReference type="RefSeq" id="WP_169590061.1">
    <property type="nucleotide sequence ID" value="NZ_VCQU01000007.1"/>
</dbReference>
<dbReference type="AlphaFoldDB" id="A0A848KHP2"/>
<dbReference type="SUPFAM" id="SSF54637">
    <property type="entry name" value="Thioesterase/thiol ester dehydrase-isomerase"/>
    <property type="match status" value="1"/>
</dbReference>
<evidence type="ECO:0000313" key="2">
    <source>
        <dbReference type="Proteomes" id="UP000535543"/>
    </source>
</evidence>
<sequence>MVMISRRFRGPDVSGNGGYSSGLVAAALGPGAVVEVTLRRPPPLDVALDIEVSDTAAQLTHDGAVVADARIADVAPTPVEALTVEQAEDAMARYDGWSSHPFPNCFTCGPERSEGDGLRIFPGPVADGLVASTWTPDASLVDENGDIPAEIIWAAMDCPGGWSAITEDRPMVLGRMAVRIDSLPTVGATYVIAGKALENQGRKSRTAVSLFDADGKVLATAEQVWIVVDPALFNRP</sequence>
<reference evidence="1 2" key="2">
    <citation type="submission" date="2020-06" db="EMBL/GenBank/DDBJ databases">
        <title>Antribacter stalactiti gen. nov., sp. nov., a new member of the family Nacardiaceae isolated from a cave.</title>
        <authorList>
            <person name="Kim I.S."/>
        </authorList>
    </citation>
    <scope>NUCLEOTIDE SEQUENCE [LARGE SCALE GENOMIC DNA]</scope>
    <source>
        <strain evidence="1 2">YC2-7</strain>
    </source>
</reference>
<evidence type="ECO:0008006" key="3">
    <source>
        <dbReference type="Google" id="ProtNLM"/>
    </source>
</evidence>
<organism evidence="1 2">
    <name type="scientific">Antrihabitans stalactiti</name>
    <dbReference type="NCBI Taxonomy" id="2584121"/>
    <lineage>
        <taxon>Bacteria</taxon>
        <taxon>Bacillati</taxon>
        <taxon>Actinomycetota</taxon>
        <taxon>Actinomycetes</taxon>
        <taxon>Mycobacteriales</taxon>
        <taxon>Nocardiaceae</taxon>
        <taxon>Antrihabitans</taxon>
    </lineage>
</organism>
<reference evidence="1 2" key="1">
    <citation type="submission" date="2019-05" db="EMBL/GenBank/DDBJ databases">
        <authorList>
            <person name="Lee S.D."/>
        </authorList>
    </citation>
    <scope>NUCLEOTIDE SEQUENCE [LARGE SCALE GENOMIC DNA]</scope>
    <source>
        <strain evidence="1 2">YC2-7</strain>
    </source>
</reference>
<dbReference type="EMBL" id="VCQU01000007">
    <property type="protein sequence ID" value="NMN97296.1"/>
    <property type="molecule type" value="Genomic_DNA"/>
</dbReference>
<comment type="caution">
    <text evidence="1">The sequence shown here is derived from an EMBL/GenBank/DDBJ whole genome shotgun (WGS) entry which is preliminary data.</text>
</comment>
<name>A0A848KHP2_9NOCA</name>
<protein>
    <recommendedName>
        <fullName evidence="3">Thioesterase family protein</fullName>
    </recommendedName>
</protein>
<evidence type="ECO:0000313" key="1">
    <source>
        <dbReference type="EMBL" id="NMN97296.1"/>
    </source>
</evidence>
<dbReference type="Proteomes" id="UP000535543">
    <property type="component" value="Unassembled WGS sequence"/>
</dbReference>
<dbReference type="Gene3D" id="3.10.129.10">
    <property type="entry name" value="Hotdog Thioesterase"/>
    <property type="match status" value="1"/>
</dbReference>
<dbReference type="InterPro" id="IPR029069">
    <property type="entry name" value="HotDog_dom_sf"/>
</dbReference>
<proteinExistence type="predicted"/>
<keyword evidence="2" id="KW-1185">Reference proteome</keyword>
<gene>
    <name evidence="1" type="ORF">FGL95_19850</name>
</gene>
<accession>A0A848KHP2</accession>